<dbReference type="GO" id="GO:0016628">
    <property type="term" value="F:oxidoreductase activity, acting on the CH-CH group of donors, NAD or NADP as acceptor"/>
    <property type="evidence" value="ECO:0007669"/>
    <property type="project" value="InterPro"/>
</dbReference>
<dbReference type="PIRSF" id="PIRSF000124">
    <property type="entry name" value="UDPglc_GDPman_dh"/>
    <property type="match status" value="1"/>
</dbReference>
<comment type="caution">
    <text evidence="2">The sequence shown here is derived from an EMBL/GenBank/DDBJ whole genome shotgun (WGS) entry which is preliminary data.</text>
</comment>
<dbReference type="SMART" id="SM00984">
    <property type="entry name" value="UDPG_MGDP_dh_C"/>
    <property type="match status" value="1"/>
</dbReference>
<feature type="non-terminal residue" evidence="2">
    <location>
        <position position="1"/>
    </location>
</feature>
<protein>
    <recommendedName>
        <fullName evidence="1">UDP-glucose/GDP-mannose dehydrogenase C-terminal domain-containing protein</fullName>
    </recommendedName>
</protein>
<dbReference type="InterPro" id="IPR036220">
    <property type="entry name" value="UDP-Glc/GDP-Man_DH_C_sf"/>
</dbReference>
<reference evidence="3" key="1">
    <citation type="submission" date="2017-09" db="EMBL/GenBank/DDBJ databases">
        <title>Depth-based differentiation of microbial function through sediment-hosted aquifers and enrichment of novel symbionts in the deep terrestrial subsurface.</title>
        <authorList>
            <person name="Probst A.J."/>
            <person name="Ladd B."/>
            <person name="Jarett J.K."/>
            <person name="Geller-Mcgrath D.E."/>
            <person name="Sieber C.M.K."/>
            <person name="Emerson J.B."/>
            <person name="Anantharaman K."/>
            <person name="Thomas B.C."/>
            <person name="Malmstrom R."/>
            <person name="Stieglmeier M."/>
            <person name="Klingl A."/>
            <person name="Woyke T."/>
            <person name="Ryan C.M."/>
            <person name="Banfield J.F."/>
        </authorList>
    </citation>
    <scope>NUCLEOTIDE SEQUENCE [LARGE SCALE GENOMIC DNA]</scope>
</reference>
<evidence type="ECO:0000313" key="2">
    <source>
        <dbReference type="EMBL" id="PJA92042.1"/>
    </source>
</evidence>
<dbReference type="PANTHER" id="PTHR43491">
    <property type="entry name" value="UDP-N-ACETYL-D-MANNOSAMINE DEHYDROGENASE"/>
    <property type="match status" value="1"/>
</dbReference>
<accession>A0A2M7Z8Z0</accession>
<dbReference type="GO" id="GO:0016616">
    <property type="term" value="F:oxidoreductase activity, acting on the CH-OH group of donors, NAD or NADP as acceptor"/>
    <property type="evidence" value="ECO:0007669"/>
    <property type="project" value="InterPro"/>
</dbReference>
<dbReference type="AlphaFoldDB" id="A0A2M7Z8Z0"/>
<dbReference type="Proteomes" id="UP000229569">
    <property type="component" value="Unassembled WGS sequence"/>
</dbReference>
<dbReference type="GO" id="GO:0000271">
    <property type="term" value="P:polysaccharide biosynthetic process"/>
    <property type="evidence" value="ECO:0007669"/>
    <property type="project" value="InterPro"/>
</dbReference>
<dbReference type="GO" id="GO:0051287">
    <property type="term" value="F:NAD binding"/>
    <property type="evidence" value="ECO:0007669"/>
    <property type="project" value="InterPro"/>
</dbReference>
<dbReference type="InterPro" id="IPR014027">
    <property type="entry name" value="UDP-Glc/GDP-Man_DH_C"/>
</dbReference>
<dbReference type="Gene3D" id="3.40.50.720">
    <property type="entry name" value="NAD(P)-binding Rossmann-like Domain"/>
    <property type="match status" value="1"/>
</dbReference>
<gene>
    <name evidence="2" type="ORF">CO134_02185</name>
</gene>
<sequence>KVIWALNLRKKPVRDSKILIWGVSYKKDIGDTRESAAFDIMFDLLRKGAKVDYFDPFVKEFKVDNKTSKSIKYSPAKLKNYDLVLILTDHSSFNYEELAKKAKFVVDTRNAIKSRKHKNVSWF</sequence>
<organism evidence="2 3">
    <name type="scientific">Candidatus Kuenenbacteria bacterium CG_4_9_14_3_um_filter_39_14</name>
    <dbReference type="NCBI Taxonomy" id="1974616"/>
    <lineage>
        <taxon>Bacteria</taxon>
        <taxon>Candidatus Kueneniibacteriota</taxon>
    </lineage>
</organism>
<dbReference type="InterPro" id="IPR028359">
    <property type="entry name" value="UDP_ManNAc/GlcNAc_DH"/>
</dbReference>
<dbReference type="EMBL" id="PFVG01000056">
    <property type="protein sequence ID" value="PJA92042.1"/>
    <property type="molecule type" value="Genomic_DNA"/>
</dbReference>
<dbReference type="InterPro" id="IPR017476">
    <property type="entry name" value="UDP-Glc/GDP-Man"/>
</dbReference>
<feature type="domain" description="UDP-glucose/GDP-mannose dehydrogenase C-terminal" evidence="1">
    <location>
        <begin position="19"/>
        <end position="114"/>
    </location>
</feature>
<proteinExistence type="predicted"/>
<evidence type="ECO:0000259" key="1">
    <source>
        <dbReference type="SMART" id="SM00984"/>
    </source>
</evidence>
<dbReference type="PIRSF" id="PIRSF500136">
    <property type="entry name" value="UDP_ManNAc_DH"/>
    <property type="match status" value="1"/>
</dbReference>
<name>A0A2M7Z8Z0_9BACT</name>
<dbReference type="PANTHER" id="PTHR43491:SF1">
    <property type="entry name" value="UDP-N-ACETYL-D-MANNOSAMINE DEHYDROGENASE"/>
    <property type="match status" value="1"/>
</dbReference>
<dbReference type="SUPFAM" id="SSF52413">
    <property type="entry name" value="UDP-glucose/GDP-mannose dehydrogenase C-terminal domain"/>
    <property type="match status" value="1"/>
</dbReference>
<dbReference type="Pfam" id="PF03720">
    <property type="entry name" value="UDPG_MGDP_dh_C"/>
    <property type="match status" value="1"/>
</dbReference>
<evidence type="ECO:0000313" key="3">
    <source>
        <dbReference type="Proteomes" id="UP000229569"/>
    </source>
</evidence>